<proteinExistence type="predicted"/>
<comment type="caution">
    <text evidence="1">The sequence shown here is derived from an EMBL/GenBank/DDBJ whole genome shotgun (WGS) entry which is preliminary data.</text>
</comment>
<dbReference type="GeneID" id="78087859"/>
<keyword evidence="2" id="KW-1185">Reference proteome</keyword>
<evidence type="ECO:0000313" key="2">
    <source>
        <dbReference type="Proteomes" id="UP000006034"/>
    </source>
</evidence>
<reference evidence="1 2" key="2">
    <citation type="submission" date="2013-04" db="EMBL/GenBank/DDBJ databases">
        <title>The Genome Sequence of Bilophila wadsworthia 3_1_6.</title>
        <authorList>
            <consortium name="The Broad Institute Genomics Platform"/>
            <person name="Earl A."/>
            <person name="Ward D."/>
            <person name="Feldgarden M."/>
            <person name="Gevers D."/>
            <person name="Sibley C."/>
            <person name="Strauss J."/>
            <person name="Allen-Vercoe E."/>
            <person name="Walker B."/>
            <person name="Young S."/>
            <person name="Zeng Q."/>
            <person name="Gargeya S."/>
            <person name="Fitzgerald M."/>
            <person name="Haas B."/>
            <person name="Abouelleil A."/>
            <person name="Allen A.W."/>
            <person name="Alvarado L."/>
            <person name="Arachchi H.M."/>
            <person name="Berlin A.M."/>
            <person name="Chapman S.B."/>
            <person name="Gainer-Dewar J."/>
            <person name="Goldberg J."/>
            <person name="Griggs A."/>
            <person name="Gujja S."/>
            <person name="Hansen M."/>
            <person name="Howarth C."/>
            <person name="Imamovic A."/>
            <person name="Ireland A."/>
            <person name="Larimer J."/>
            <person name="McCowan C."/>
            <person name="Murphy C."/>
            <person name="Pearson M."/>
            <person name="Poon T.W."/>
            <person name="Priest M."/>
            <person name="Roberts A."/>
            <person name="Saif S."/>
            <person name="Shea T."/>
            <person name="Sisk P."/>
            <person name="Sykes S."/>
            <person name="Wortman J."/>
            <person name="Nusbaum C."/>
            <person name="Birren B."/>
        </authorList>
    </citation>
    <scope>NUCLEOTIDE SEQUENCE [LARGE SCALE GENOMIC DNA]</scope>
    <source>
        <strain evidence="1 2">3_1_6</strain>
    </source>
</reference>
<organism evidence="1 2">
    <name type="scientific">Bilophila wadsworthia (strain 3_1_6)</name>
    <dbReference type="NCBI Taxonomy" id="563192"/>
    <lineage>
        <taxon>Bacteria</taxon>
        <taxon>Pseudomonadati</taxon>
        <taxon>Thermodesulfobacteriota</taxon>
        <taxon>Desulfovibrionia</taxon>
        <taxon>Desulfovibrionales</taxon>
        <taxon>Desulfovibrionaceae</taxon>
        <taxon>Bilophila</taxon>
    </lineage>
</organism>
<accession>S2KTL7</accession>
<gene>
    <name evidence="1" type="ORF">HMPREF0179_05152</name>
</gene>
<evidence type="ECO:0000313" key="1">
    <source>
        <dbReference type="EMBL" id="EPC05868.1"/>
    </source>
</evidence>
<dbReference type="RefSeq" id="WP_009379680.1">
    <property type="nucleotide sequence ID" value="NZ_KE150238.1"/>
</dbReference>
<protein>
    <submittedName>
        <fullName evidence="1">Uncharacterized protein</fullName>
    </submittedName>
</protein>
<dbReference type="STRING" id="563192.HMPREF0179_05152"/>
<dbReference type="EMBL" id="ADCP02000001">
    <property type="protein sequence ID" value="EPC05868.1"/>
    <property type="molecule type" value="Genomic_DNA"/>
</dbReference>
<dbReference type="AlphaFoldDB" id="S2KTL7"/>
<name>S2KTL7_BILW3</name>
<dbReference type="HOGENOM" id="CLU_3059026_0_0_7"/>
<sequence length="53" mass="5872">MTEDVGEFHFCMEKALMDQVGAVFIDYDPTGSFRIYTERPLSIFTTGGGSCSL</sequence>
<dbReference type="Proteomes" id="UP000006034">
    <property type="component" value="Unassembled WGS sequence"/>
</dbReference>
<reference evidence="1 2" key="1">
    <citation type="submission" date="2010-10" db="EMBL/GenBank/DDBJ databases">
        <authorList>
            <consortium name="The Broad Institute Genome Sequencing Platform"/>
            <person name="Ward D."/>
            <person name="Earl A."/>
            <person name="Feldgarden M."/>
            <person name="Young S.K."/>
            <person name="Gargeya S."/>
            <person name="Zeng Q."/>
            <person name="Alvarado L."/>
            <person name="Berlin A."/>
            <person name="Bochicchio J."/>
            <person name="Chapman S.B."/>
            <person name="Chen Z."/>
            <person name="Freedman E."/>
            <person name="Gellesch M."/>
            <person name="Goldberg J."/>
            <person name="Griggs A."/>
            <person name="Gujja S."/>
            <person name="Heilman E."/>
            <person name="Heiman D."/>
            <person name="Howarth C."/>
            <person name="Mehta T."/>
            <person name="Neiman D."/>
            <person name="Pearson M."/>
            <person name="Roberts A."/>
            <person name="Saif S."/>
            <person name="Shea T."/>
            <person name="Shenoy N."/>
            <person name="Sisk P."/>
            <person name="Stolte C."/>
            <person name="Sykes S."/>
            <person name="White J."/>
            <person name="Yandava C."/>
            <person name="Allen-Vercoe E."/>
            <person name="Sibley C."/>
            <person name="Ambrose C.E."/>
            <person name="Strauss J."/>
            <person name="Daigneault M."/>
            <person name="Haas B."/>
            <person name="Nusbaum C."/>
            <person name="Birren B."/>
        </authorList>
    </citation>
    <scope>NUCLEOTIDE SEQUENCE [LARGE SCALE GENOMIC DNA]</scope>
    <source>
        <strain evidence="1 2">3_1_6</strain>
    </source>
</reference>